<name>X0SFV3_9ZZZZ</name>
<protein>
    <submittedName>
        <fullName evidence="1">Uncharacterized protein</fullName>
    </submittedName>
</protein>
<dbReference type="EMBL" id="BARS01004549">
    <property type="protein sequence ID" value="GAF79923.1"/>
    <property type="molecule type" value="Genomic_DNA"/>
</dbReference>
<dbReference type="AlphaFoldDB" id="X0SFV3"/>
<organism evidence="1">
    <name type="scientific">marine sediment metagenome</name>
    <dbReference type="NCBI Taxonomy" id="412755"/>
    <lineage>
        <taxon>unclassified sequences</taxon>
        <taxon>metagenomes</taxon>
        <taxon>ecological metagenomes</taxon>
    </lineage>
</organism>
<accession>X0SFV3</accession>
<proteinExistence type="predicted"/>
<gene>
    <name evidence="1" type="ORF">S01H1_08892</name>
</gene>
<sequence length="51" mass="5983">MFENRYQELASKLRDYVEEQAPQDPELQDVVVDATLHHLDVTLRENGIEAR</sequence>
<evidence type="ECO:0000313" key="1">
    <source>
        <dbReference type="EMBL" id="GAF79923.1"/>
    </source>
</evidence>
<reference evidence="1" key="1">
    <citation type="journal article" date="2014" name="Front. Microbiol.">
        <title>High frequency of phylogenetically diverse reductive dehalogenase-homologous genes in deep subseafloor sedimentary metagenomes.</title>
        <authorList>
            <person name="Kawai M."/>
            <person name="Futagami T."/>
            <person name="Toyoda A."/>
            <person name="Takaki Y."/>
            <person name="Nishi S."/>
            <person name="Hori S."/>
            <person name="Arai W."/>
            <person name="Tsubouchi T."/>
            <person name="Morono Y."/>
            <person name="Uchiyama I."/>
            <person name="Ito T."/>
            <person name="Fujiyama A."/>
            <person name="Inagaki F."/>
            <person name="Takami H."/>
        </authorList>
    </citation>
    <scope>NUCLEOTIDE SEQUENCE</scope>
    <source>
        <strain evidence="1">Expedition CK06-06</strain>
    </source>
</reference>
<comment type="caution">
    <text evidence="1">The sequence shown here is derived from an EMBL/GenBank/DDBJ whole genome shotgun (WGS) entry which is preliminary data.</text>
</comment>